<reference evidence="1 2" key="1">
    <citation type="submission" date="2020-08" db="EMBL/GenBank/DDBJ databases">
        <title>Sequencing the genomes of 1000 actinobacteria strains.</title>
        <authorList>
            <person name="Klenk H.-P."/>
        </authorList>
    </citation>
    <scope>NUCLEOTIDE SEQUENCE [LARGE SCALE GENOMIC DNA]</scope>
    <source>
        <strain evidence="1 2">DSM 45886</strain>
    </source>
</reference>
<accession>A0A7W7WPX1</accession>
<comment type="caution">
    <text evidence="1">The sequence shown here is derived from an EMBL/GenBank/DDBJ whole genome shotgun (WGS) entry which is preliminary data.</text>
</comment>
<proteinExistence type="predicted"/>
<protein>
    <submittedName>
        <fullName evidence="1">Uncharacterized protein</fullName>
    </submittedName>
</protein>
<organism evidence="1 2">
    <name type="scientific">Micromonospora polyrhachis</name>
    <dbReference type="NCBI Taxonomy" id="1282883"/>
    <lineage>
        <taxon>Bacteria</taxon>
        <taxon>Bacillati</taxon>
        <taxon>Actinomycetota</taxon>
        <taxon>Actinomycetes</taxon>
        <taxon>Micromonosporales</taxon>
        <taxon>Micromonosporaceae</taxon>
        <taxon>Micromonospora</taxon>
    </lineage>
</organism>
<dbReference type="EMBL" id="JACHJW010000001">
    <property type="protein sequence ID" value="MBB4958683.1"/>
    <property type="molecule type" value="Genomic_DNA"/>
</dbReference>
<dbReference type="AlphaFoldDB" id="A0A7W7WPX1"/>
<evidence type="ECO:0000313" key="1">
    <source>
        <dbReference type="EMBL" id="MBB4958683.1"/>
    </source>
</evidence>
<gene>
    <name evidence="1" type="ORF">FHR38_002416</name>
</gene>
<dbReference type="Proteomes" id="UP000578819">
    <property type="component" value="Unassembled WGS sequence"/>
</dbReference>
<dbReference type="RefSeq" id="WP_184534740.1">
    <property type="nucleotide sequence ID" value="NZ_JACHJW010000001.1"/>
</dbReference>
<keyword evidence="2" id="KW-1185">Reference proteome</keyword>
<sequence length="686" mass="74559">MTVLPVGLDVSEDLDDYLDDESYDNPELTVNYGQTVSGGIVHGGVHQTINNEIKLLSRLISAHRLTSAYVAQVMATFVEREFHRTGHGDRLSRNDVERLLAHEPCVVLVGTDGSGLTTTAVAVLDGFGRSGWRLEQILFDDETGRPFVGTDLPKERGVVQLLRLPREADRIGPNLSLVLQAHAADLRALGSHLLVTATAAVWRVVGGQSDLPVIEVAPPDPTALVLGQCASADVDATTLVTHPMVNRLLERACAADASRLAGIIVSAVRNHPDKGVDDLAHEVSGAYGNWDDELAKWFTDDDQGLRARLFLVAAAVLEGEPAGEILSTVNALGKQLGDLDVSRLDGLASAGLRALTDSIGAEIVNGRLRFKRANYADAVLTFVHADRSSAFRRNLWEWATKLIIRRNGRSAPVAAARVTEMMVTMVLRRRDVRPLSQLRHWAARPYLQGHVVNALIATAVSDEVGVEVRALLYRWARELRDERLLTVLAEVCAGDLADLYPKVSLTRLGHLATRQLPAVTDAVVAAVASLWKRPKLRQHVLQAVIEWTTDDSGARVDTAWRVINALAATDTHPVGLADLVPEQREALVRATARLIDGSGPSEVRTAFVAAALEAAAGSGSDDERYIRFFVDTVRCGTGGTSRVVRIGRLAFTWQPVCDDHASPGRRDLRDRLTEALHRADPLALRS</sequence>
<evidence type="ECO:0000313" key="2">
    <source>
        <dbReference type="Proteomes" id="UP000578819"/>
    </source>
</evidence>
<name>A0A7W7WPX1_9ACTN</name>